<dbReference type="Gene3D" id="3.40.190.10">
    <property type="entry name" value="Periplasmic binding protein-like II"/>
    <property type="match status" value="2"/>
</dbReference>
<dbReference type="PANTHER" id="PTHR30222">
    <property type="entry name" value="SPERMIDINE/PUTRESCINE-BINDING PERIPLASMIC PROTEIN"/>
    <property type="match status" value="1"/>
</dbReference>
<dbReference type="CDD" id="cd13589">
    <property type="entry name" value="PBP2_polyamine_RpCGA009"/>
    <property type="match status" value="1"/>
</dbReference>
<keyword evidence="1 3" id="KW-0732">Signal</keyword>
<gene>
    <name evidence="4" type="ORF">NVS89_10475</name>
</gene>
<evidence type="ECO:0000256" key="3">
    <source>
        <dbReference type="SAM" id="SignalP"/>
    </source>
</evidence>
<dbReference type="InterPro" id="IPR006059">
    <property type="entry name" value="SBP"/>
</dbReference>
<dbReference type="PANTHER" id="PTHR30222:SF2">
    <property type="entry name" value="ABC TRANSPORTER SUBSTRATE-BINDING PROTEIN"/>
    <property type="match status" value="1"/>
</dbReference>
<organism evidence="4 5">
    <name type="scientific">Ancylobacter mangrovi</name>
    <dbReference type="NCBI Taxonomy" id="2972472"/>
    <lineage>
        <taxon>Bacteria</taxon>
        <taxon>Pseudomonadati</taxon>
        <taxon>Pseudomonadota</taxon>
        <taxon>Alphaproteobacteria</taxon>
        <taxon>Hyphomicrobiales</taxon>
        <taxon>Xanthobacteraceae</taxon>
        <taxon>Ancylobacter</taxon>
    </lineage>
</organism>
<dbReference type="Proteomes" id="UP001151088">
    <property type="component" value="Unassembled WGS sequence"/>
</dbReference>
<evidence type="ECO:0000313" key="5">
    <source>
        <dbReference type="Proteomes" id="UP001151088"/>
    </source>
</evidence>
<protein>
    <submittedName>
        <fullName evidence="4">ABC transporter substrate-binding protein</fullName>
    </submittedName>
</protein>
<dbReference type="RefSeq" id="WP_258732640.1">
    <property type="nucleotide sequence ID" value="NZ_JANTHZ010000003.1"/>
</dbReference>
<evidence type="ECO:0000313" key="4">
    <source>
        <dbReference type="EMBL" id="MCS0495523.1"/>
    </source>
</evidence>
<dbReference type="SUPFAM" id="SSF53850">
    <property type="entry name" value="Periplasmic binding protein-like II"/>
    <property type="match status" value="1"/>
</dbReference>
<comment type="caution">
    <text evidence="4">The sequence shown here is derived from an EMBL/GenBank/DDBJ whole genome shotgun (WGS) entry which is preliminary data.</text>
</comment>
<reference evidence="4" key="1">
    <citation type="submission" date="2022-08" db="EMBL/GenBank/DDBJ databases">
        <authorList>
            <person name="Li F."/>
        </authorList>
    </citation>
    <scope>NUCLEOTIDE SEQUENCE</scope>
    <source>
        <strain evidence="4">MQZ15Z-1</strain>
    </source>
</reference>
<dbReference type="EMBL" id="JANTHZ010000003">
    <property type="protein sequence ID" value="MCS0495523.1"/>
    <property type="molecule type" value="Genomic_DNA"/>
</dbReference>
<sequence length="347" mass="38017">MKTRTWQFLVGAGMLCVLATGASARDLTFTGFGGASSERVSKAMLQPYTKKTGIKITEAAYDGGISQMRLMVDSGNVTWDLVDVEGQDLYRGCEEGLYETIDVKSLIDTNDFVPSALGSPCGVGWSSWATVLAYNSDKIKNPPTSWADFFDLKKYPGKRGLRQGPQLTLEIALMADGVKADDVYKVLSTKEGVDRAFKKLDTIKSSIQWWTSGAQPQQWLAGGDVALTAAYNGRVTVAHNQGQPLAHIWNGQIYTYDYFVIVKGSPKKEEALALMKYMLSPEALAAQAKLIPYGPASKKAMAMLEPERVAEFPTAPNNLTNAVATSNEFWAEHLEDLTERFNAWAAQ</sequence>
<evidence type="ECO:0000256" key="1">
    <source>
        <dbReference type="ARBA" id="ARBA00022729"/>
    </source>
</evidence>
<proteinExistence type="predicted"/>
<accession>A0A9X2PKC2</accession>
<name>A0A9X2PKC2_9HYPH</name>
<evidence type="ECO:0000256" key="2">
    <source>
        <dbReference type="ARBA" id="ARBA00022764"/>
    </source>
</evidence>
<dbReference type="Pfam" id="PF13416">
    <property type="entry name" value="SBP_bac_8"/>
    <property type="match status" value="1"/>
</dbReference>
<dbReference type="AlphaFoldDB" id="A0A9X2PKC2"/>
<feature type="signal peptide" evidence="3">
    <location>
        <begin position="1"/>
        <end position="24"/>
    </location>
</feature>
<keyword evidence="5" id="KW-1185">Reference proteome</keyword>
<keyword evidence="2" id="KW-0574">Periplasm</keyword>
<feature type="chain" id="PRO_5040823303" evidence="3">
    <location>
        <begin position="25"/>
        <end position="347"/>
    </location>
</feature>